<feature type="compositionally biased region" description="Acidic residues" evidence="1">
    <location>
        <begin position="29"/>
        <end position="66"/>
    </location>
</feature>
<dbReference type="Proteomes" id="UP001500740">
    <property type="component" value="Unassembled WGS sequence"/>
</dbReference>
<feature type="signal peptide" evidence="2">
    <location>
        <begin position="1"/>
        <end position="22"/>
    </location>
</feature>
<dbReference type="PROSITE" id="PS51257">
    <property type="entry name" value="PROKAR_LIPOPROTEIN"/>
    <property type="match status" value="1"/>
</dbReference>
<comment type="caution">
    <text evidence="4">The sequence shown here is derived from an EMBL/GenBank/DDBJ whole genome shotgun (WGS) entry which is preliminary data.</text>
</comment>
<dbReference type="Pfam" id="PF00092">
    <property type="entry name" value="VWA"/>
    <property type="match status" value="1"/>
</dbReference>
<reference evidence="5" key="1">
    <citation type="journal article" date="2019" name="Int. J. Syst. Evol. Microbiol.">
        <title>The Global Catalogue of Microorganisms (GCM) 10K type strain sequencing project: providing services to taxonomists for standard genome sequencing and annotation.</title>
        <authorList>
            <consortium name="The Broad Institute Genomics Platform"/>
            <consortium name="The Broad Institute Genome Sequencing Center for Infectious Disease"/>
            <person name="Wu L."/>
            <person name="Ma J."/>
        </authorList>
    </citation>
    <scope>NUCLEOTIDE SEQUENCE [LARGE SCALE GENOMIC DNA]</scope>
    <source>
        <strain evidence="5">JCM 14193</strain>
    </source>
</reference>
<evidence type="ECO:0000259" key="3">
    <source>
        <dbReference type="PROSITE" id="PS50234"/>
    </source>
</evidence>
<feature type="domain" description="VWFA" evidence="3">
    <location>
        <begin position="168"/>
        <end position="356"/>
    </location>
</feature>
<sequence>MKIRLIAITVICLYLLSGCFQSSNSGEELESIEIEAEAEEEEDNKEENDDEKESNEQESEEEEIEVDPIPSTFEELVAQEVGENAKQYNELGKSWEERRQEIYEDFSDLPELSEDPSEEELDYFYRELLRKAQFDFKGPEEVLSQFKFHSFGNPDIGDTRYEFKENLNVIILLDASGSMAAEVSGKVKMDAAKDAITNFMKNLPEETNVALRVYGHEGSSSSSDQQLSCESTELVYGFDQYNESDFKQSLGSVQPAGWTPIGLALKEAQEDLSSFDGETNTNIVYLVSDGIETCDTNPVEAADELYHSNITPIINVIGFDVDGEGQNHLKEIADTVEGIFETANDESELADELNKVSEIARAWDDWKRYEGYEVSSVRSSNYFEIFSYTTQNRVSRTTQRHLINSVLSVYSERDLIDRESFSYLREKNREFHTWLTDEIERINDELHELNEASYEEAVEQLEEIFESNVD</sequence>
<name>A0ABP3JXU6_9BACI</name>
<proteinExistence type="predicted"/>
<evidence type="ECO:0000313" key="4">
    <source>
        <dbReference type="EMBL" id="GAA0465610.1"/>
    </source>
</evidence>
<evidence type="ECO:0000256" key="2">
    <source>
        <dbReference type="SAM" id="SignalP"/>
    </source>
</evidence>
<dbReference type="Gene3D" id="3.40.50.410">
    <property type="entry name" value="von Willebrand factor, type A domain"/>
    <property type="match status" value="1"/>
</dbReference>
<evidence type="ECO:0000256" key="1">
    <source>
        <dbReference type="SAM" id="MobiDB-lite"/>
    </source>
</evidence>
<accession>A0ABP3JXU6</accession>
<feature type="region of interest" description="Disordered" evidence="1">
    <location>
        <begin position="29"/>
        <end position="71"/>
    </location>
</feature>
<feature type="chain" id="PRO_5045588591" description="VWFA domain-containing protein" evidence="2">
    <location>
        <begin position="23"/>
        <end position="470"/>
    </location>
</feature>
<dbReference type="EMBL" id="BAAACZ010000018">
    <property type="protein sequence ID" value="GAA0465610.1"/>
    <property type="molecule type" value="Genomic_DNA"/>
</dbReference>
<protein>
    <recommendedName>
        <fullName evidence="3">VWFA domain-containing protein</fullName>
    </recommendedName>
</protein>
<organism evidence="4 5">
    <name type="scientific">Alkalibacillus silvisoli</name>
    <dbReference type="NCBI Taxonomy" id="392823"/>
    <lineage>
        <taxon>Bacteria</taxon>
        <taxon>Bacillati</taxon>
        <taxon>Bacillota</taxon>
        <taxon>Bacilli</taxon>
        <taxon>Bacillales</taxon>
        <taxon>Bacillaceae</taxon>
        <taxon>Alkalibacillus</taxon>
    </lineage>
</organism>
<dbReference type="PROSITE" id="PS50234">
    <property type="entry name" value="VWFA"/>
    <property type="match status" value="1"/>
</dbReference>
<dbReference type="SMART" id="SM00327">
    <property type="entry name" value="VWA"/>
    <property type="match status" value="1"/>
</dbReference>
<keyword evidence="2" id="KW-0732">Signal</keyword>
<dbReference type="SUPFAM" id="SSF53300">
    <property type="entry name" value="vWA-like"/>
    <property type="match status" value="1"/>
</dbReference>
<dbReference type="RefSeq" id="WP_343783586.1">
    <property type="nucleotide sequence ID" value="NZ_BAAACZ010000018.1"/>
</dbReference>
<gene>
    <name evidence="4" type="ORF">GCM10008935_21800</name>
</gene>
<dbReference type="InterPro" id="IPR036465">
    <property type="entry name" value="vWFA_dom_sf"/>
</dbReference>
<dbReference type="InterPro" id="IPR002035">
    <property type="entry name" value="VWF_A"/>
</dbReference>
<evidence type="ECO:0000313" key="5">
    <source>
        <dbReference type="Proteomes" id="UP001500740"/>
    </source>
</evidence>
<keyword evidence="5" id="KW-1185">Reference proteome</keyword>